<keyword evidence="1" id="KW-0812">Transmembrane</keyword>
<organism evidence="2 3">
    <name type="scientific">Paenarthrobacter aurescens (strain TC1)</name>
    <dbReference type="NCBI Taxonomy" id="290340"/>
    <lineage>
        <taxon>Bacteria</taxon>
        <taxon>Bacillati</taxon>
        <taxon>Actinomycetota</taxon>
        <taxon>Actinomycetes</taxon>
        <taxon>Micrococcales</taxon>
        <taxon>Micrococcaceae</taxon>
        <taxon>Paenarthrobacter</taxon>
    </lineage>
</organism>
<evidence type="ECO:0000313" key="3">
    <source>
        <dbReference type="Proteomes" id="UP000000637"/>
    </source>
</evidence>
<dbReference type="EMBL" id="CP000476">
    <property type="protein sequence ID" value="ABM10780.1"/>
    <property type="molecule type" value="Genomic_DNA"/>
</dbReference>
<dbReference type="AlphaFoldDB" id="A1RDC7"/>
<feature type="transmembrane region" description="Helical" evidence="1">
    <location>
        <begin position="66"/>
        <end position="91"/>
    </location>
</feature>
<accession>A1RDC7</accession>
<dbReference type="RefSeq" id="WP_011777146.1">
    <property type="nucleotide sequence ID" value="NC_008713.1"/>
</dbReference>
<keyword evidence="1" id="KW-1133">Transmembrane helix</keyword>
<evidence type="ECO:0000313" key="2">
    <source>
        <dbReference type="EMBL" id="ABM10780.1"/>
    </source>
</evidence>
<dbReference type="KEGG" id="aau:AAur_pTC20075"/>
<feature type="transmembrane region" description="Helical" evidence="1">
    <location>
        <begin position="12"/>
        <end position="30"/>
    </location>
</feature>
<keyword evidence="3" id="KW-1185">Reference proteome</keyword>
<sequence>MSMTTRTVIQEVALVVLAVAAVVAAIWFAANGFMAAAYLGTATMCMLVFTAAALNRRDPKRWGPRINSRTATVVINVLSIVVIALYVFGLFF</sequence>
<proteinExistence type="predicted"/>
<dbReference type="Proteomes" id="UP000000637">
    <property type="component" value="Plasmid pTC2"/>
</dbReference>
<gene>
    <name evidence="2" type="ordered locus">AAur_pTC20075</name>
</gene>
<geneLocation type="plasmid" evidence="2 3">
    <name>pTC2</name>
</geneLocation>
<name>A1RDC7_PAEAT</name>
<keyword evidence="2" id="KW-0614">Plasmid</keyword>
<evidence type="ECO:0000256" key="1">
    <source>
        <dbReference type="SAM" id="Phobius"/>
    </source>
</evidence>
<feature type="transmembrane region" description="Helical" evidence="1">
    <location>
        <begin position="36"/>
        <end position="54"/>
    </location>
</feature>
<keyword evidence="1" id="KW-0472">Membrane</keyword>
<dbReference type="HOGENOM" id="CLU_2406964_0_0_11"/>
<reference evidence="2 3" key="1">
    <citation type="journal article" date="2006" name="PLoS Genet.">
        <title>Secrets of soil survival revealed by the genome sequence of Arthrobacter aurescens TC1.</title>
        <authorList>
            <person name="Mongodin E.F."/>
            <person name="Shapir N."/>
            <person name="Daugherty S.C."/>
            <person name="DeBoy R.T."/>
            <person name="Emerson J.B."/>
            <person name="Shvartzbeyn A."/>
            <person name="Radune D."/>
            <person name="Vamathevan J."/>
            <person name="Riggs F."/>
            <person name="Grinberg V."/>
            <person name="Khouri H."/>
            <person name="Wackett L.P."/>
            <person name="Nelson K.E."/>
            <person name="Sadowsky M.J."/>
        </authorList>
    </citation>
    <scope>NUCLEOTIDE SEQUENCE [LARGE SCALE GENOMIC DNA]</scope>
    <source>
        <strain evidence="2 3">TC1</strain>
    </source>
</reference>
<protein>
    <submittedName>
        <fullName evidence="2">Uncharacterized protein</fullName>
    </submittedName>
</protein>